<accession>A0A0A9A5G2</accession>
<sequence>MGANFRLRLKNLLICLMSKHRSKVRLISLVVLKGYSAVV</sequence>
<reference evidence="1" key="2">
    <citation type="journal article" date="2015" name="Data Brief">
        <title>Shoot transcriptome of the giant reed, Arundo donax.</title>
        <authorList>
            <person name="Barrero R.A."/>
            <person name="Guerrero F.D."/>
            <person name="Moolhuijzen P."/>
            <person name="Goolsby J.A."/>
            <person name="Tidwell J."/>
            <person name="Bellgard S.E."/>
            <person name="Bellgard M.I."/>
        </authorList>
    </citation>
    <scope>NUCLEOTIDE SEQUENCE</scope>
    <source>
        <tissue evidence="1">Shoot tissue taken approximately 20 cm above the soil surface</tissue>
    </source>
</reference>
<protein>
    <submittedName>
        <fullName evidence="1">Uncharacterized protein</fullName>
    </submittedName>
</protein>
<organism evidence="1">
    <name type="scientific">Arundo donax</name>
    <name type="common">Giant reed</name>
    <name type="synonym">Donax arundinaceus</name>
    <dbReference type="NCBI Taxonomy" id="35708"/>
    <lineage>
        <taxon>Eukaryota</taxon>
        <taxon>Viridiplantae</taxon>
        <taxon>Streptophyta</taxon>
        <taxon>Embryophyta</taxon>
        <taxon>Tracheophyta</taxon>
        <taxon>Spermatophyta</taxon>
        <taxon>Magnoliopsida</taxon>
        <taxon>Liliopsida</taxon>
        <taxon>Poales</taxon>
        <taxon>Poaceae</taxon>
        <taxon>PACMAD clade</taxon>
        <taxon>Arundinoideae</taxon>
        <taxon>Arundineae</taxon>
        <taxon>Arundo</taxon>
    </lineage>
</organism>
<proteinExistence type="predicted"/>
<name>A0A0A9A5G2_ARUDO</name>
<reference evidence="1" key="1">
    <citation type="submission" date="2014-09" db="EMBL/GenBank/DDBJ databases">
        <authorList>
            <person name="Magalhaes I.L.F."/>
            <person name="Oliveira U."/>
            <person name="Santos F.R."/>
            <person name="Vidigal T.H.D.A."/>
            <person name="Brescovit A.D."/>
            <person name="Santos A.J."/>
        </authorList>
    </citation>
    <scope>NUCLEOTIDE SEQUENCE</scope>
    <source>
        <tissue evidence="1">Shoot tissue taken approximately 20 cm above the soil surface</tissue>
    </source>
</reference>
<dbReference type="EMBL" id="GBRH01251544">
    <property type="protein sequence ID" value="JAD46351.1"/>
    <property type="molecule type" value="Transcribed_RNA"/>
</dbReference>
<dbReference type="AlphaFoldDB" id="A0A0A9A5G2"/>
<evidence type="ECO:0000313" key="1">
    <source>
        <dbReference type="EMBL" id="JAD46351.1"/>
    </source>
</evidence>